<evidence type="ECO:0000313" key="4">
    <source>
        <dbReference type="Proteomes" id="UP001236014"/>
    </source>
</evidence>
<dbReference type="GO" id="GO:0008236">
    <property type="term" value="F:serine-type peptidase activity"/>
    <property type="evidence" value="ECO:0007669"/>
    <property type="project" value="InterPro"/>
</dbReference>
<dbReference type="PANTHER" id="PTHR32060:SF30">
    <property type="entry name" value="CARBOXY-TERMINAL PROCESSING PROTEASE CTPA"/>
    <property type="match status" value="1"/>
</dbReference>
<evidence type="ECO:0000259" key="2">
    <source>
        <dbReference type="SMART" id="SM00245"/>
    </source>
</evidence>
<name>A0A9Y2IDV1_9PSEU</name>
<dbReference type="Gene3D" id="3.90.226.10">
    <property type="entry name" value="2-enoyl-CoA Hydratase, Chain A, domain 1"/>
    <property type="match status" value="1"/>
</dbReference>
<reference evidence="3 4" key="1">
    <citation type="submission" date="2023-06" db="EMBL/GenBank/DDBJ databases">
        <authorList>
            <person name="Oyuntsetseg B."/>
            <person name="Kim S.B."/>
        </authorList>
    </citation>
    <scope>NUCLEOTIDE SEQUENCE [LARGE SCALE GENOMIC DNA]</scope>
    <source>
        <strain evidence="3 4">2-15</strain>
    </source>
</reference>
<dbReference type="Proteomes" id="UP001236014">
    <property type="component" value="Chromosome"/>
</dbReference>
<dbReference type="Pfam" id="PF03572">
    <property type="entry name" value="Peptidase_S41"/>
    <property type="match status" value="1"/>
</dbReference>
<dbReference type="SUPFAM" id="SSF52096">
    <property type="entry name" value="ClpP/crotonase"/>
    <property type="match status" value="1"/>
</dbReference>
<dbReference type="AlphaFoldDB" id="A0A9Y2IDV1"/>
<dbReference type="GO" id="GO:0006508">
    <property type="term" value="P:proteolysis"/>
    <property type="evidence" value="ECO:0007669"/>
    <property type="project" value="InterPro"/>
</dbReference>
<protein>
    <submittedName>
        <fullName evidence="3">S41 family peptidase</fullName>
    </submittedName>
</protein>
<feature type="domain" description="Tail specific protease" evidence="2">
    <location>
        <begin position="93"/>
        <end position="294"/>
    </location>
</feature>
<feature type="chain" id="PRO_5040992040" evidence="1">
    <location>
        <begin position="17"/>
        <end position="313"/>
    </location>
</feature>
<dbReference type="GO" id="GO:0004175">
    <property type="term" value="F:endopeptidase activity"/>
    <property type="evidence" value="ECO:0007669"/>
    <property type="project" value="TreeGrafter"/>
</dbReference>
<feature type="signal peptide" evidence="1">
    <location>
        <begin position="1"/>
        <end position="16"/>
    </location>
</feature>
<dbReference type="SMART" id="SM00245">
    <property type="entry name" value="TSPc"/>
    <property type="match status" value="1"/>
</dbReference>
<dbReference type="GO" id="GO:0030288">
    <property type="term" value="C:outer membrane-bounded periplasmic space"/>
    <property type="evidence" value="ECO:0007669"/>
    <property type="project" value="TreeGrafter"/>
</dbReference>
<dbReference type="InterPro" id="IPR029045">
    <property type="entry name" value="ClpP/crotonase-like_dom_sf"/>
</dbReference>
<sequence>MLVVVLLMVGAGLATSAPVRSTPQTYLIGALNLLRLHSMDRDRVDWPRAEAEAVRRAADVTAPAGTYSMIREVIAELGNPHTRLVGPASARAPLPESIDVPRSHASHGVAVVRVPGFVADPAGERRYVAAGVAALQAVEGQATCGWVVDLRDNIGGNMWPMLTVLAPLLGDGVVGSFSGPGVAPVTWSVRDGRAVRGGSAPAAETNPVRLTRPRPPIAVLTSKLTSSSGEATLVAFRGMPGVETFGAPTGGAATGNEVFDLSDGAQLLITTVVDVDRTGRIYGNVPIEPDHSVPPADAEAVAAQWVRAQGGCG</sequence>
<proteinExistence type="predicted"/>
<keyword evidence="4" id="KW-1185">Reference proteome</keyword>
<gene>
    <name evidence="3" type="ORF">QRX50_35375</name>
</gene>
<dbReference type="EMBL" id="CP127294">
    <property type="protein sequence ID" value="WIX76698.1"/>
    <property type="molecule type" value="Genomic_DNA"/>
</dbReference>
<dbReference type="Gene3D" id="3.30.750.44">
    <property type="match status" value="1"/>
</dbReference>
<evidence type="ECO:0000313" key="3">
    <source>
        <dbReference type="EMBL" id="WIX76698.1"/>
    </source>
</evidence>
<dbReference type="RefSeq" id="WP_285967446.1">
    <property type="nucleotide sequence ID" value="NZ_CP127294.1"/>
</dbReference>
<dbReference type="PANTHER" id="PTHR32060">
    <property type="entry name" value="TAIL-SPECIFIC PROTEASE"/>
    <property type="match status" value="1"/>
</dbReference>
<accession>A0A9Y2IDV1</accession>
<evidence type="ECO:0000256" key="1">
    <source>
        <dbReference type="SAM" id="SignalP"/>
    </source>
</evidence>
<dbReference type="KEGG" id="acab:QRX50_35375"/>
<dbReference type="GO" id="GO:0007165">
    <property type="term" value="P:signal transduction"/>
    <property type="evidence" value="ECO:0007669"/>
    <property type="project" value="TreeGrafter"/>
</dbReference>
<dbReference type="CDD" id="cd06567">
    <property type="entry name" value="Peptidase_S41"/>
    <property type="match status" value="1"/>
</dbReference>
<dbReference type="InterPro" id="IPR005151">
    <property type="entry name" value="Tail-specific_protease"/>
</dbReference>
<organism evidence="3 4">
    <name type="scientific">Amycolatopsis carbonis</name>
    <dbReference type="NCBI Taxonomy" id="715471"/>
    <lineage>
        <taxon>Bacteria</taxon>
        <taxon>Bacillati</taxon>
        <taxon>Actinomycetota</taxon>
        <taxon>Actinomycetes</taxon>
        <taxon>Pseudonocardiales</taxon>
        <taxon>Pseudonocardiaceae</taxon>
        <taxon>Amycolatopsis</taxon>
    </lineage>
</organism>
<keyword evidence="1" id="KW-0732">Signal</keyword>